<dbReference type="GO" id="GO:1990904">
    <property type="term" value="C:ribonucleoprotein complex"/>
    <property type="evidence" value="ECO:0007669"/>
    <property type="project" value="TreeGrafter"/>
</dbReference>
<keyword evidence="1" id="KW-0547">Nucleotide-binding</keyword>
<dbReference type="AlphaFoldDB" id="A0A7J7II01"/>
<dbReference type="SUPFAM" id="SSF54980">
    <property type="entry name" value="EF-G C-terminal domain-like"/>
    <property type="match status" value="2"/>
</dbReference>
<dbReference type="PRINTS" id="PR00315">
    <property type="entry name" value="ELONGATNFCT"/>
</dbReference>
<dbReference type="InterPro" id="IPR035647">
    <property type="entry name" value="EFG_III/V"/>
</dbReference>
<protein>
    <submittedName>
        <fullName evidence="5">Elongation factor</fullName>
    </submittedName>
</protein>
<dbReference type="Pfam" id="PF00009">
    <property type="entry name" value="GTP_EFTU"/>
    <property type="match status" value="1"/>
</dbReference>
<feature type="domain" description="Tr-type G" evidence="4">
    <location>
        <begin position="56"/>
        <end position="324"/>
    </location>
</feature>
<dbReference type="Pfam" id="PF00679">
    <property type="entry name" value="EFG_C"/>
    <property type="match status" value="1"/>
</dbReference>
<comment type="caution">
    <text evidence="5">The sequence shown here is derived from an EMBL/GenBank/DDBJ whole genome shotgun (WGS) entry which is preliminary data.</text>
</comment>
<dbReference type="Gene3D" id="2.40.30.10">
    <property type="entry name" value="Translation factors"/>
    <property type="match status" value="1"/>
</dbReference>
<name>A0A7J7II01_9RHOD</name>
<dbReference type="PANTHER" id="PTHR42908">
    <property type="entry name" value="TRANSLATION ELONGATION FACTOR-RELATED"/>
    <property type="match status" value="1"/>
</dbReference>
<evidence type="ECO:0000313" key="5">
    <source>
        <dbReference type="EMBL" id="KAF6002147.1"/>
    </source>
</evidence>
<dbReference type="GO" id="GO:0003924">
    <property type="term" value="F:GTPase activity"/>
    <property type="evidence" value="ECO:0007669"/>
    <property type="project" value="InterPro"/>
</dbReference>
<dbReference type="PANTHER" id="PTHR42908:SF3">
    <property type="entry name" value="ELONGATION FACTOR-LIKE GTPASE 1"/>
    <property type="match status" value="1"/>
</dbReference>
<keyword evidence="6" id="KW-1185">Reference proteome</keyword>
<dbReference type="InterPro" id="IPR027417">
    <property type="entry name" value="P-loop_NTPase"/>
</dbReference>
<dbReference type="GO" id="GO:0003746">
    <property type="term" value="F:translation elongation factor activity"/>
    <property type="evidence" value="ECO:0007669"/>
    <property type="project" value="UniProtKB-KW"/>
</dbReference>
<feature type="compositionally biased region" description="Basic and acidic residues" evidence="3">
    <location>
        <begin position="28"/>
        <end position="43"/>
    </location>
</feature>
<sequence>MEEAPIQRPTSRHEARSSDAATARRVGPRSERTPGRGSGEQERLQRIRRIMTESPERLRNVCVTGHIDHGKTTLTDSLLISNGFLSQRLVGKARYLDYREDEQSRGITMKSAGITLYHVYRGAANTEIASNEYVITLLDSPGHVDFAAEVSAATRLSDGSLIVVDVVEGICSQTRAVLRQAMSEGLRPILVLNKIDRLFLELQLDADEACVRLRRVLEDANAVLGAYLAEQRLRLEEQTILCRHDTGRPLQGAAAQEPDGAANLPAADTTPTGSSPNEEESLFEPARGNVVFASALDGWAFRLRDFVSFVATRFGIRREVLEQTLWGDYHIQAKTKRVTPIRDTAFTHGRPPRTMFVQFVLEPFAHIYRSMRASSLDEDGRSQRQRLVDRLGILVPERDLFHRDTRYALQSVLSRWLPLSRTILDAVVDQIPAAPVANRLRLEQLWPHDPKQSAWAQALANAMAHGDTSDAAPIMICVGKVMSVDDSLVSALRSTRSAASPVDQERIPSIASNVVDAQRQTTDDSGLQLALGRILCGALDASTTFEELFVYGPRYRADDPTTHVEPFCMRLTHGHLEAFILNGRDVIPVGETDETASRRRLSPGAVVALRGVGASILKTATISSLPPGRCLQFASLSRHGHGRPVVFVALEPAERLADLARLRHGLRLLNQADPAVETWVSESGELVLGVSGELHLQRCLRDLEERFAGVPVKCSAPMTALRETVAGGVSISPANPWVAEQQRRAETWTDHSGGAHVGVGGAASIAELGEHLGNASLSDEDRNVHVGSLQSNGVEDTALETWSSWSGPREDQRRALHGGGVVPVPLPAYAVTLYIYAAPLPHAFVEALESASRSALRALYLRPTGMRQGQASPGLTTASELVVRLHRAVMEDASHNDAGSSAHSEYEMMSRRTDAEAVKDDLQLLFQCLANYAVAMGPHDLGSNVLLASEGSVIDQLDQNAHARPMIERQSSDWVADSTGSDLLDSEHGTESQHWYRIRDAFRRIWGHAFENHRMIDLETLPAAVFRALVSAFQVVSAAGPLAEEPMQGVCFVVHAMEDRRPLNAALAERVQTTTRTTTASTAPHAGALISLLTEALRRAVLAANPRLAEPMFHAEIQCSSNALGRVHTVLGAARAHVISEQIKEYHVTSTFLIRALVPASSTFGFADKIRRASSGAASEVELQFLGAWQVLEQDPFWSPATTEELELLGTEDTTATSNNLARVLMEQIRARKGQRVAFKLVERAEKQRTLARKK</sequence>
<dbReference type="Gene3D" id="3.40.50.300">
    <property type="entry name" value="P-loop containing nucleotide triphosphate hydrolases"/>
    <property type="match status" value="1"/>
</dbReference>
<dbReference type="InterPro" id="IPR014721">
    <property type="entry name" value="Ribsml_uS5_D2-typ_fold_subgr"/>
</dbReference>
<dbReference type="InterPro" id="IPR005225">
    <property type="entry name" value="Small_GTP-bd"/>
</dbReference>
<evidence type="ECO:0000256" key="1">
    <source>
        <dbReference type="ARBA" id="ARBA00022741"/>
    </source>
</evidence>
<evidence type="ECO:0000259" key="4">
    <source>
        <dbReference type="PROSITE" id="PS51722"/>
    </source>
</evidence>
<keyword evidence="5" id="KW-0648">Protein biosynthesis</keyword>
<dbReference type="GO" id="GO:0005525">
    <property type="term" value="F:GTP binding"/>
    <property type="evidence" value="ECO:0007669"/>
    <property type="project" value="UniProtKB-KW"/>
</dbReference>
<feature type="region of interest" description="Disordered" evidence="3">
    <location>
        <begin position="1"/>
        <end position="43"/>
    </location>
</feature>
<dbReference type="Gene3D" id="3.30.230.10">
    <property type="match status" value="1"/>
</dbReference>
<dbReference type="Gene3D" id="3.30.70.870">
    <property type="entry name" value="Elongation Factor G (Translational Gtpase), domain 3"/>
    <property type="match status" value="1"/>
</dbReference>
<gene>
    <name evidence="5" type="primary">EFTUD1</name>
    <name evidence="5" type="ORF">F1559_001356</name>
</gene>
<dbReference type="GO" id="GO:0005829">
    <property type="term" value="C:cytosol"/>
    <property type="evidence" value="ECO:0007669"/>
    <property type="project" value="TreeGrafter"/>
</dbReference>
<dbReference type="InterPro" id="IPR000795">
    <property type="entry name" value="T_Tr_GTP-bd_dom"/>
</dbReference>
<dbReference type="GO" id="GO:0043022">
    <property type="term" value="F:ribosome binding"/>
    <property type="evidence" value="ECO:0007669"/>
    <property type="project" value="TreeGrafter"/>
</dbReference>
<accession>A0A7J7II01</accession>
<dbReference type="FunFam" id="3.30.70.870:FF:000002">
    <property type="entry name" value="Translation elongation factor 2"/>
    <property type="match status" value="1"/>
</dbReference>
<organism evidence="5 6">
    <name type="scientific">Cyanidiococcus yangmingshanensis</name>
    <dbReference type="NCBI Taxonomy" id="2690220"/>
    <lineage>
        <taxon>Eukaryota</taxon>
        <taxon>Rhodophyta</taxon>
        <taxon>Bangiophyceae</taxon>
        <taxon>Cyanidiales</taxon>
        <taxon>Cyanidiaceae</taxon>
        <taxon>Cyanidiococcus</taxon>
    </lineage>
</organism>
<dbReference type="EMBL" id="VWRR01000011">
    <property type="protein sequence ID" value="KAF6002147.1"/>
    <property type="molecule type" value="Genomic_DNA"/>
</dbReference>
<dbReference type="Proteomes" id="UP000530660">
    <property type="component" value="Unassembled WGS sequence"/>
</dbReference>
<evidence type="ECO:0000256" key="2">
    <source>
        <dbReference type="ARBA" id="ARBA00023134"/>
    </source>
</evidence>
<dbReference type="PROSITE" id="PS51722">
    <property type="entry name" value="G_TR_2"/>
    <property type="match status" value="1"/>
</dbReference>
<dbReference type="InterPro" id="IPR000640">
    <property type="entry name" value="EFG_V-like"/>
</dbReference>
<evidence type="ECO:0000313" key="6">
    <source>
        <dbReference type="Proteomes" id="UP000530660"/>
    </source>
</evidence>
<dbReference type="SUPFAM" id="SSF54211">
    <property type="entry name" value="Ribosomal protein S5 domain 2-like"/>
    <property type="match status" value="1"/>
</dbReference>
<keyword evidence="2" id="KW-0342">GTP-binding</keyword>
<dbReference type="InterPro" id="IPR020568">
    <property type="entry name" value="Ribosomal_Su5_D2-typ_SF"/>
</dbReference>
<dbReference type="SMART" id="SM00838">
    <property type="entry name" value="EFG_C"/>
    <property type="match status" value="1"/>
</dbReference>
<keyword evidence="5" id="KW-0251">Elongation factor</keyword>
<evidence type="ECO:0000256" key="3">
    <source>
        <dbReference type="SAM" id="MobiDB-lite"/>
    </source>
</evidence>
<proteinExistence type="predicted"/>
<dbReference type="Gene3D" id="3.30.70.240">
    <property type="match status" value="1"/>
</dbReference>
<dbReference type="NCBIfam" id="TIGR00231">
    <property type="entry name" value="small_GTP"/>
    <property type="match status" value="1"/>
</dbReference>
<dbReference type="SUPFAM" id="SSF52540">
    <property type="entry name" value="P-loop containing nucleoside triphosphate hydrolases"/>
    <property type="match status" value="1"/>
</dbReference>
<dbReference type="GO" id="GO:0042256">
    <property type="term" value="P:cytosolic ribosome assembly"/>
    <property type="evidence" value="ECO:0007669"/>
    <property type="project" value="TreeGrafter"/>
</dbReference>
<feature type="region of interest" description="Disordered" evidence="3">
    <location>
        <begin position="250"/>
        <end position="281"/>
    </location>
</feature>
<dbReference type="OrthoDB" id="364892at2759"/>
<reference evidence="5 6" key="1">
    <citation type="journal article" date="2020" name="J. Phycol.">
        <title>Comparative genome analysis reveals Cyanidiococcus gen. nov., a new extremophilic red algal genus sister to Cyanidioschyzon (Cyanidioschyzonaceae, Rhodophyta).</title>
        <authorList>
            <person name="Liu S.-L."/>
            <person name="Chiang Y.-R."/>
            <person name="Yoon H.S."/>
            <person name="Fu H.-Y."/>
        </authorList>
    </citation>
    <scope>NUCLEOTIDE SEQUENCE [LARGE SCALE GENOMIC DNA]</scope>
    <source>
        <strain evidence="5 6">THAL066</strain>
    </source>
</reference>